<protein>
    <submittedName>
        <fullName evidence="2">Uncharacterized protein</fullName>
    </submittedName>
</protein>
<evidence type="ECO:0000256" key="1">
    <source>
        <dbReference type="SAM" id="MobiDB-lite"/>
    </source>
</evidence>
<proteinExistence type="predicted"/>
<organism evidence="2 3">
    <name type="scientific">Marasmiellus scandens</name>
    <dbReference type="NCBI Taxonomy" id="2682957"/>
    <lineage>
        <taxon>Eukaryota</taxon>
        <taxon>Fungi</taxon>
        <taxon>Dikarya</taxon>
        <taxon>Basidiomycota</taxon>
        <taxon>Agaricomycotina</taxon>
        <taxon>Agaricomycetes</taxon>
        <taxon>Agaricomycetidae</taxon>
        <taxon>Agaricales</taxon>
        <taxon>Marasmiineae</taxon>
        <taxon>Omphalotaceae</taxon>
        <taxon>Marasmiellus</taxon>
    </lineage>
</organism>
<gene>
    <name evidence="2" type="ORF">VKT23_014000</name>
</gene>
<comment type="caution">
    <text evidence="2">The sequence shown here is derived from an EMBL/GenBank/DDBJ whole genome shotgun (WGS) entry which is preliminary data.</text>
</comment>
<dbReference type="EMBL" id="JBANRG010000040">
    <property type="protein sequence ID" value="KAK7447742.1"/>
    <property type="molecule type" value="Genomic_DNA"/>
</dbReference>
<accession>A0ABR1J6Q4</accession>
<feature type="compositionally biased region" description="Low complexity" evidence="1">
    <location>
        <begin position="18"/>
        <end position="32"/>
    </location>
</feature>
<feature type="region of interest" description="Disordered" evidence="1">
    <location>
        <begin position="1"/>
        <end position="40"/>
    </location>
</feature>
<dbReference type="Proteomes" id="UP001498398">
    <property type="component" value="Unassembled WGS sequence"/>
</dbReference>
<name>A0ABR1J6Q4_9AGAR</name>
<evidence type="ECO:0000313" key="3">
    <source>
        <dbReference type="Proteomes" id="UP001498398"/>
    </source>
</evidence>
<evidence type="ECO:0000313" key="2">
    <source>
        <dbReference type="EMBL" id="KAK7447742.1"/>
    </source>
</evidence>
<sequence length="178" mass="19895">MNSNTSAHGPINLPTPSPSSSQSTAPTLNRTPDTPPTPLNDTSIFILSSNSILGSPISLRSSNSFTSFISQKDNLPPLQPHLRKWKHTEEEHLVEKLELVGTTLQWISTDFGCIGEFLRLLFWDHEHKKDDDLQISFHKKVVAKFLSGQGSVKAAQIDDAMFSHQNSNPSWHSPRRNE</sequence>
<keyword evidence="3" id="KW-1185">Reference proteome</keyword>
<reference evidence="2 3" key="1">
    <citation type="submission" date="2024-01" db="EMBL/GenBank/DDBJ databases">
        <title>A draft genome for the cacao thread blight pathogen Marasmiellus scandens.</title>
        <authorList>
            <person name="Baruah I.K."/>
            <person name="Leung J."/>
            <person name="Bukari Y."/>
            <person name="Amoako-Attah I."/>
            <person name="Meinhardt L.W."/>
            <person name="Bailey B.A."/>
            <person name="Cohen S.P."/>
        </authorList>
    </citation>
    <scope>NUCLEOTIDE SEQUENCE [LARGE SCALE GENOMIC DNA]</scope>
    <source>
        <strain evidence="2 3">GH-19</strain>
    </source>
</reference>